<dbReference type="PANTHER" id="PTHR33695:SF1">
    <property type="entry name" value="LIPOPROTEIN SIGNAL PEPTIDASE"/>
    <property type="match status" value="1"/>
</dbReference>
<feature type="transmembrane region" description="Helical" evidence="11">
    <location>
        <begin position="176"/>
        <end position="202"/>
    </location>
</feature>
<feature type="region of interest" description="Disordered" evidence="10">
    <location>
        <begin position="1"/>
        <end position="48"/>
    </location>
</feature>
<keyword evidence="8 11" id="KW-0472">Membrane</keyword>
<proteinExistence type="inferred from homology"/>
<dbReference type="GO" id="GO:0016020">
    <property type="term" value="C:membrane"/>
    <property type="evidence" value="ECO:0007669"/>
    <property type="project" value="InterPro"/>
</dbReference>
<evidence type="ECO:0000256" key="4">
    <source>
        <dbReference type="ARBA" id="ARBA00022692"/>
    </source>
</evidence>
<reference evidence="12 13" key="1">
    <citation type="submission" date="2019-01" db="EMBL/GenBank/DDBJ databases">
        <title>Novel species of Nocardioides.</title>
        <authorList>
            <person name="Liu Q."/>
            <person name="Xin Y.-H."/>
        </authorList>
    </citation>
    <scope>NUCLEOTIDE SEQUENCE [LARGE SCALE GENOMIC DNA]</scope>
    <source>
        <strain evidence="12 13">CGMCC 4.6875</strain>
    </source>
</reference>
<accession>A0A4Q2S5I7</accession>
<dbReference type="PRINTS" id="PR00781">
    <property type="entry name" value="LIPOSIGPTASE"/>
</dbReference>
<keyword evidence="5" id="KW-0064">Aspartyl protease</keyword>
<keyword evidence="7 11" id="KW-1133">Transmembrane helix</keyword>
<name>A0A4Q2S5I7_9ACTN</name>
<sequence length="219" mass="22923">MTDASSSSTGCPAPGHGGRTTNQRNRTRAPHTPRGTKSQNGRSTMTIRATTSPRVLPARAVENQRRRPLTAMTATGAAVTAVDLTIKYLVVTWIPPRQQLALLAPITNPEFTLGVAGGHPLVMVALMTLGVVAALAVVIPLVTRGRVPAWAAGLTIGGAVANTVDRALNGAVQDYLVVGHVVLNLADAAVVIGMAITAYSLLPTGTRVSRTDTRVEWPR</sequence>
<evidence type="ECO:0000256" key="10">
    <source>
        <dbReference type="SAM" id="MobiDB-lite"/>
    </source>
</evidence>
<evidence type="ECO:0000256" key="11">
    <source>
        <dbReference type="SAM" id="Phobius"/>
    </source>
</evidence>
<gene>
    <name evidence="12" type="ORF">EUA07_20170</name>
</gene>
<dbReference type="EMBL" id="SDWU01000031">
    <property type="protein sequence ID" value="RYB97336.1"/>
    <property type="molecule type" value="Genomic_DNA"/>
</dbReference>
<keyword evidence="4 11" id="KW-0812">Transmembrane</keyword>
<evidence type="ECO:0000256" key="3">
    <source>
        <dbReference type="ARBA" id="ARBA00022670"/>
    </source>
</evidence>
<evidence type="ECO:0000256" key="6">
    <source>
        <dbReference type="ARBA" id="ARBA00022801"/>
    </source>
</evidence>
<protein>
    <submittedName>
        <fullName evidence="12">Signal peptidase II</fullName>
    </submittedName>
</protein>
<dbReference type="OrthoDB" id="4308908at2"/>
<evidence type="ECO:0000256" key="8">
    <source>
        <dbReference type="ARBA" id="ARBA00023136"/>
    </source>
</evidence>
<evidence type="ECO:0000256" key="5">
    <source>
        <dbReference type="ARBA" id="ARBA00022750"/>
    </source>
</evidence>
<keyword evidence="2" id="KW-1003">Cell membrane</keyword>
<dbReference type="GO" id="GO:0004190">
    <property type="term" value="F:aspartic-type endopeptidase activity"/>
    <property type="evidence" value="ECO:0007669"/>
    <property type="project" value="UniProtKB-KW"/>
</dbReference>
<keyword evidence="13" id="KW-1185">Reference proteome</keyword>
<evidence type="ECO:0000313" key="13">
    <source>
        <dbReference type="Proteomes" id="UP000293291"/>
    </source>
</evidence>
<comment type="caution">
    <text evidence="12">The sequence shown here is derived from an EMBL/GenBank/DDBJ whole genome shotgun (WGS) entry which is preliminary data.</text>
</comment>
<feature type="compositionally biased region" description="Polar residues" evidence="10">
    <location>
        <begin position="35"/>
        <end position="48"/>
    </location>
</feature>
<organism evidence="12 13">
    <name type="scientific">Nocardioides ganghwensis</name>
    <dbReference type="NCBI Taxonomy" id="252230"/>
    <lineage>
        <taxon>Bacteria</taxon>
        <taxon>Bacillati</taxon>
        <taxon>Actinomycetota</taxon>
        <taxon>Actinomycetes</taxon>
        <taxon>Propionibacteriales</taxon>
        <taxon>Nocardioidaceae</taxon>
        <taxon>Nocardioides</taxon>
    </lineage>
</organism>
<keyword evidence="6" id="KW-0378">Hydrolase</keyword>
<dbReference type="AlphaFoldDB" id="A0A4Q2S5I7"/>
<evidence type="ECO:0000256" key="7">
    <source>
        <dbReference type="ARBA" id="ARBA00022989"/>
    </source>
</evidence>
<dbReference type="InterPro" id="IPR001872">
    <property type="entry name" value="Peptidase_A8"/>
</dbReference>
<feature type="compositionally biased region" description="Polar residues" evidence="10">
    <location>
        <begin position="1"/>
        <end position="10"/>
    </location>
</feature>
<dbReference type="Pfam" id="PF01252">
    <property type="entry name" value="Peptidase_A8"/>
    <property type="match status" value="1"/>
</dbReference>
<keyword evidence="3" id="KW-0645">Protease</keyword>
<feature type="transmembrane region" description="Helical" evidence="11">
    <location>
        <begin position="69"/>
        <end position="90"/>
    </location>
</feature>
<evidence type="ECO:0000256" key="2">
    <source>
        <dbReference type="ARBA" id="ARBA00022475"/>
    </source>
</evidence>
<evidence type="ECO:0000256" key="1">
    <source>
        <dbReference type="ARBA" id="ARBA00006139"/>
    </source>
</evidence>
<feature type="transmembrane region" description="Helical" evidence="11">
    <location>
        <begin position="121"/>
        <end position="142"/>
    </location>
</feature>
<dbReference type="Proteomes" id="UP000293291">
    <property type="component" value="Unassembled WGS sequence"/>
</dbReference>
<evidence type="ECO:0000313" key="12">
    <source>
        <dbReference type="EMBL" id="RYB97336.1"/>
    </source>
</evidence>
<evidence type="ECO:0000256" key="9">
    <source>
        <dbReference type="RuleBase" id="RU004181"/>
    </source>
</evidence>
<dbReference type="GO" id="GO:0006508">
    <property type="term" value="P:proteolysis"/>
    <property type="evidence" value="ECO:0007669"/>
    <property type="project" value="UniProtKB-KW"/>
</dbReference>
<comment type="similarity">
    <text evidence="1 9">Belongs to the peptidase A8 family.</text>
</comment>
<dbReference type="PANTHER" id="PTHR33695">
    <property type="entry name" value="LIPOPROTEIN SIGNAL PEPTIDASE"/>
    <property type="match status" value="1"/>
</dbReference>